<keyword evidence="2" id="KW-1185">Reference proteome</keyword>
<comment type="caution">
    <text evidence="1">The sequence shown here is derived from an EMBL/GenBank/DDBJ whole genome shotgun (WGS) entry which is preliminary data.</text>
</comment>
<evidence type="ECO:0000313" key="2">
    <source>
        <dbReference type="Proteomes" id="UP000805193"/>
    </source>
</evidence>
<evidence type="ECO:0000313" key="1">
    <source>
        <dbReference type="EMBL" id="KAG0428469.1"/>
    </source>
</evidence>
<dbReference type="EMBL" id="JABSTQ010009521">
    <property type="protein sequence ID" value="KAG0428469.1"/>
    <property type="molecule type" value="Genomic_DNA"/>
</dbReference>
<sequence>MSRVEVSVELPLCLRGSWIKRAACEIVSAAVARGHLDATPATQQELAGNNAAAREAAASLASCVLRDSEAPVCVGGPMTRRATLVRTFLVPAGARAQLGDIRQLAAFLTGSYDFILVDPPWENKSAKRKRSYATLSRDELLLALPLSRLACPEGCLVAVWCTFNAAHLDFVVRRLLPSWGLPYLTTWYWVKVTKHGEPVRPFQCPHKKPVELLVFGGSAAEALPRDKVLVSVPSSVHSHKPPLSAAQVSTASFPTECFSYVDRNPRPAAEMAPPPPRVAAILPVCHISDHVTSRWLHPEVGQIRQIRLARSRFDIYRKIPKDLTQPTVTGAVISILSCFFISILFLSEFISYMSPELASELFVDNPSSADKIPVSINITLLKLDCSAVGLDIQDDMGRHEVGFVENTEKTPVGAGCRFEGKFYIHKVPGNFHMSTHAAAKQPDKIDMTHIIHDLTFGNKMVEGVRGSFNSLDEMDKSEAN</sequence>
<organism evidence="1 2">
    <name type="scientific">Ixodes persulcatus</name>
    <name type="common">Taiga tick</name>
    <dbReference type="NCBI Taxonomy" id="34615"/>
    <lineage>
        <taxon>Eukaryota</taxon>
        <taxon>Metazoa</taxon>
        <taxon>Ecdysozoa</taxon>
        <taxon>Arthropoda</taxon>
        <taxon>Chelicerata</taxon>
        <taxon>Arachnida</taxon>
        <taxon>Acari</taxon>
        <taxon>Parasitiformes</taxon>
        <taxon>Ixodida</taxon>
        <taxon>Ixodoidea</taxon>
        <taxon>Ixodidae</taxon>
        <taxon>Ixodinae</taxon>
        <taxon>Ixodes</taxon>
    </lineage>
</organism>
<feature type="non-terminal residue" evidence="1">
    <location>
        <position position="480"/>
    </location>
</feature>
<dbReference type="Proteomes" id="UP000805193">
    <property type="component" value="Unassembled WGS sequence"/>
</dbReference>
<reference evidence="1 2" key="1">
    <citation type="journal article" date="2020" name="Cell">
        <title>Large-Scale Comparative Analyses of Tick Genomes Elucidate Their Genetic Diversity and Vector Capacities.</title>
        <authorList>
            <consortium name="Tick Genome and Microbiome Consortium (TIGMIC)"/>
            <person name="Jia N."/>
            <person name="Wang J."/>
            <person name="Shi W."/>
            <person name="Du L."/>
            <person name="Sun Y."/>
            <person name="Zhan W."/>
            <person name="Jiang J.F."/>
            <person name="Wang Q."/>
            <person name="Zhang B."/>
            <person name="Ji P."/>
            <person name="Bell-Sakyi L."/>
            <person name="Cui X.M."/>
            <person name="Yuan T.T."/>
            <person name="Jiang B.G."/>
            <person name="Yang W.F."/>
            <person name="Lam T.T."/>
            <person name="Chang Q.C."/>
            <person name="Ding S.J."/>
            <person name="Wang X.J."/>
            <person name="Zhu J.G."/>
            <person name="Ruan X.D."/>
            <person name="Zhao L."/>
            <person name="Wei J.T."/>
            <person name="Ye R.Z."/>
            <person name="Que T.C."/>
            <person name="Du C.H."/>
            <person name="Zhou Y.H."/>
            <person name="Cheng J.X."/>
            <person name="Dai P.F."/>
            <person name="Guo W.B."/>
            <person name="Han X.H."/>
            <person name="Huang E.J."/>
            <person name="Li L.F."/>
            <person name="Wei W."/>
            <person name="Gao Y.C."/>
            <person name="Liu J.Z."/>
            <person name="Shao H.Z."/>
            <person name="Wang X."/>
            <person name="Wang C.C."/>
            <person name="Yang T.C."/>
            <person name="Huo Q.B."/>
            <person name="Li W."/>
            <person name="Chen H.Y."/>
            <person name="Chen S.E."/>
            <person name="Zhou L.G."/>
            <person name="Ni X.B."/>
            <person name="Tian J.H."/>
            <person name="Sheng Y."/>
            <person name="Liu T."/>
            <person name="Pan Y.S."/>
            <person name="Xia L.Y."/>
            <person name="Li J."/>
            <person name="Zhao F."/>
            <person name="Cao W.C."/>
        </authorList>
    </citation>
    <scope>NUCLEOTIDE SEQUENCE [LARGE SCALE GENOMIC DNA]</scope>
    <source>
        <strain evidence="1">Iper-2018</strain>
    </source>
</reference>
<protein>
    <submittedName>
        <fullName evidence="1">Uncharacterized protein</fullName>
    </submittedName>
</protein>
<gene>
    <name evidence="1" type="ORF">HPB47_024559</name>
</gene>
<name>A0AC60Q406_IXOPE</name>
<accession>A0AC60Q406</accession>
<proteinExistence type="predicted"/>